<dbReference type="Gene3D" id="3.40.50.1820">
    <property type="entry name" value="alpha/beta hydrolase"/>
    <property type="match status" value="1"/>
</dbReference>
<evidence type="ECO:0000313" key="1">
    <source>
        <dbReference type="EMBL" id="MCX2745442.1"/>
    </source>
</evidence>
<name>A0ABT3RUI1_9BACT</name>
<dbReference type="Proteomes" id="UP001209885">
    <property type="component" value="Unassembled WGS sequence"/>
</dbReference>
<sequence>MKKKNPLLCTSFWRDDNLIVKNVSDFLLTNDILNSFLYLSMADKENKKMKNGFNEMIEVLSENEKRQLVWSSDYTKKAEHSDNAEISASIGLKKWSDYLIKRVSTINIIQLTIV</sequence>
<dbReference type="EMBL" id="JAPFQN010000010">
    <property type="protein sequence ID" value="MCX2745442.1"/>
    <property type="molecule type" value="Genomic_DNA"/>
</dbReference>
<dbReference type="RefSeq" id="WP_266058025.1">
    <property type="nucleotide sequence ID" value="NZ_JAPFQN010000010.1"/>
</dbReference>
<gene>
    <name evidence="1" type="ORF">OO013_16300</name>
</gene>
<evidence type="ECO:0000313" key="2">
    <source>
        <dbReference type="Proteomes" id="UP001209885"/>
    </source>
</evidence>
<organism evidence="1 2">
    <name type="scientific">Mangrovivirga halotolerans</name>
    <dbReference type="NCBI Taxonomy" id="2993936"/>
    <lineage>
        <taxon>Bacteria</taxon>
        <taxon>Pseudomonadati</taxon>
        <taxon>Bacteroidota</taxon>
        <taxon>Cytophagia</taxon>
        <taxon>Cytophagales</taxon>
        <taxon>Mangrovivirgaceae</taxon>
        <taxon>Mangrovivirga</taxon>
    </lineage>
</organism>
<keyword evidence="2" id="KW-1185">Reference proteome</keyword>
<accession>A0ABT3RUI1</accession>
<comment type="caution">
    <text evidence="1">The sequence shown here is derived from an EMBL/GenBank/DDBJ whole genome shotgun (WGS) entry which is preliminary data.</text>
</comment>
<reference evidence="1 2" key="1">
    <citation type="submission" date="2022-11" db="EMBL/GenBank/DDBJ databases">
        <title>The characterization of three novel Bacteroidetes species and genomic analysis of their roles in tidal elemental geochemical cycles.</title>
        <authorList>
            <person name="Ma K."/>
        </authorList>
    </citation>
    <scope>NUCLEOTIDE SEQUENCE [LARGE SCALE GENOMIC DNA]</scope>
    <source>
        <strain evidence="1 2">M17</strain>
    </source>
</reference>
<dbReference type="InterPro" id="IPR029058">
    <property type="entry name" value="AB_hydrolase_fold"/>
</dbReference>
<protein>
    <submittedName>
        <fullName evidence="1">Uncharacterized protein</fullName>
    </submittedName>
</protein>
<proteinExistence type="predicted"/>